<dbReference type="SUPFAM" id="SSF140652">
    <property type="entry name" value="YozE-like"/>
    <property type="match status" value="1"/>
</dbReference>
<dbReference type="Pfam" id="PF06855">
    <property type="entry name" value="YozE_SAM_like"/>
    <property type="match status" value="1"/>
</dbReference>
<protein>
    <recommendedName>
        <fullName evidence="1">YozE SAM-like domain-containing protein</fullName>
    </recommendedName>
</protein>
<dbReference type="AlphaFoldDB" id="A0A2M9QAT5"/>
<dbReference type="Gene3D" id="1.10.150.260">
    <property type="entry name" value="YozE SAM-like"/>
    <property type="match status" value="1"/>
</dbReference>
<dbReference type="InterPro" id="IPR023089">
    <property type="entry name" value="YozE_SAM-like"/>
</dbReference>
<proteinExistence type="predicted"/>
<dbReference type="Proteomes" id="UP000232101">
    <property type="component" value="Unassembled WGS sequence"/>
</dbReference>
<comment type="caution">
    <text evidence="2">The sequence shown here is derived from an EMBL/GenBank/DDBJ whole genome shotgun (WGS) entry which is preliminary data.</text>
</comment>
<sequence length="70" mass="8201">MTFKQWILQYINEDSPIGDLARDNKVDPKFPDSNSYEELYSYLFSQNASHLCLQSFEKAWQLYKSTATNA</sequence>
<dbReference type="InterPro" id="IPR036806">
    <property type="entry name" value="YozE_SAM-like_sf"/>
</dbReference>
<evidence type="ECO:0000313" key="2">
    <source>
        <dbReference type="EMBL" id="PJO45145.1"/>
    </source>
</evidence>
<dbReference type="EMBL" id="PHQY01000321">
    <property type="protein sequence ID" value="PJO45145.1"/>
    <property type="molecule type" value="Genomic_DNA"/>
</dbReference>
<reference evidence="2 3" key="1">
    <citation type="submission" date="2017-11" db="EMBL/GenBank/DDBJ databases">
        <title>Bacterial isolate from king chilli rhizosphere.</title>
        <authorList>
            <person name="Takhelmayum P."/>
            <person name="Sarangthem I."/>
        </authorList>
    </citation>
    <scope>NUCLEOTIDE SEQUENCE [LARGE SCALE GENOMIC DNA]</scope>
    <source>
        <strain evidence="3">t26</strain>
    </source>
</reference>
<feature type="domain" description="YozE SAM-like" evidence="1">
    <location>
        <begin position="2"/>
        <end position="64"/>
    </location>
</feature>
<organism evidence="2 3">
    <name type="scientific">Lysinibacillus xylanilyticus</name>
    <dbReference type="NCBI Taxonomy" id="582475"/>
    <lineage>
        <taxon>Bacteria</taxon>
        <taxon>Bacillati</taxon>
        <taxon>Bacillota</taxon>
        <taxon>Bacilli</taxon>
        <taxon>Bacillales</taxon>
        <taxon>Bacillaceae</taxon>
        <taxon>Lysinibacillus</taxon>
    </lineage>
</organism>
<evidence type="ECO:0000313" key="3">
    <source>
        <dbReference type="Proteomes" id="UP000232101"/>
    </source>
</evidence>
<gene>
    <name evidence="2" type="ORF">CWD94_03725</name>
</gene>
<dbReference type="RefSeq" id="WP_100542086.1">
    <property type="nucleotide sequence ID" value="NZ_PHQY01000321.1"/>
</dbReference>
<name>A0A2M9QAT5_9BACI</name>
<accession>A0A2M9QAT5</accession>
<evidence type="ECO:0000259" key="1">
    <source>
        <dbReference type="Pfam" id="PF06855"/>
    </source>
</evidence>